<evidence type="ECO:0000256" key="2">
    <source>
        <dbReference type="SAM" id="Phobius"/>
    </source>
</evidence>
<dbReference type="NCBIfam" id="TIGR00254">
    <property type="entry name" value="GGDEF"/>
    <property type="match status" value="1"/>
</dbReference>
<dbReference type="SUPFAM" id="SSF55785">
    <property type="entry name" value="PYP-like sensor domain (PAS domain)"/>
    <property type="match status" value="1"/>
</dbReference>
<dbReference type="Gene3D" id="3.20.20.450">
    <property type="entry name" value="EAL domain"/>
    <property type="match status" value="1"/>
</dbReference>
<dbReference type="InterPro" id="IPR000160">
    <property type="entry name" value="GGDEF_dom"/>
</dbReference>
<dbReference type="AlphaFoldDB" id="A0A845GH25"/>
<dbReference type="InterPro" id="IPR001633">
    <property type="entry name" value="EAL_dom"/>
</dbReference>
<gene>
    <name evidence="5" type="ORF">GTP90_05200</name>
</gene>
<dbReference type="InterPro" id="IPR035919">
    <property type="entry name" value="EAL_sf"/>
</dbReference>
<keyword evidence="2" id="KW-1133">Transmembrane helix</keyword>
<protein>
    <submittedName>
        <fullName evidence="5">EAL domain-containing protein</fullName>
    </submittedName>
</protein>
<organism evidence="5 6">
    <name type="scientific">Duganella vulcania</name>
    <dbReference type="NCBI Taxonomy" id="2692166"/>
    <lineage>
        <taxon>Bacteria</taxon>
        <taxon>Pseudomonadati</taxon>
        <taxon>Pseudomonadota</taxon>
        <taxon>Betaproteobacteria</taxon>
        <taxon>Burkholderiales</taxon>
        <taxon>Oxalobacteraceae</taxon>
        <taxon>Telluria group</taxon>
        <taxon>Duganella</taxon>
    </lineage>
</organism>
<dbReference type="InterPro" id="IPR043128">
    <property type="entry name" value="Rev_trsase/Diguanyl_cyclase"/>
</dbReference>
<comment type="caution">
    <text evidence="5">The sequence shown here is derived from an EMBL/GenBank/DDBJ whole genome shotgun (WGS) entry which is preliminary data.</text>
</comment>
<dbReference type="CDD" id="cd12915">
    <property type="entry name" value="PDC2_DGC_like"/>
    <property type="match status" value="1"/>
</dbReference>
<dbReference type="PROSITE" id="PS50883">
    <property type="entry name" value="EAL"/>
    <property type="match status" value="1"/>
</dbReference>
<evidence type="ECO:0000259" key="4">
    <source>
        <dbReference type="PROSITE" id="PS50887"/>
    </source>
</evidence>
<keyword evidence="2" id="KW-0812">Transmembrane</keyword>
<dbReference type="Pfam" id="PF00563">
    <property type="entry name" value="EAL"/>
    <property type="match status" value="1"/>
</dbReference>
<dbReference type="Pfam" id="PF00990">
    <property type="entry name" value="GGDEF"/>
    <property type="match status" value="1"/>
</dbReference>
<dbReference type="SUPFAM" id="SSF141868">
    <property type="entry name" value="EAL domain-like"/>
    <property type="match status" value="1"/>
</dbReference>
<feature type="domain" description="EAL" evidence="3">
    <location>
        <begin position="619"/>
        <end position="873"/>
    </location>
</feature>
<dbReference type="PANTHER" id="PTHR44757:SF2">
    <property type="entry name" value="BIOFILM ARCHITECTURE MAINTENANCE PROTEIN MBAA"/>
    <property type="match status" value="1"/>
</dbReference>
<dbReference type="SMART" id="SM00267">
    <property type="entry name" value="GGDEF"/>
    <property type="match status" value="1"/>
</dbReference>
<dbReference type="PROSITE" id="PS50887">
    <property type="entry name" value="GGDEF"/>
    <property type="match status" value="1"/>
</dbReference>
<dbReference type="RefSeq" id="WP_161082491.1">
    <property type="nucleotide sequence ID" value="NZ_WWCX01000003.1"/>
</dbReference>
<dbReference type="InterPro" id="IPR029787">
    <property type="entry name" value="Nucleotide_cyclase"/>
</dbReference>
<evidence type="ECO:0000313" key="5">
    <source>
        <dbReference type="EMBL" id="MYM93251.1"/>
    </source>
</evidence>
<dbReference type="Gene3D" id="3.30.70.270">
    <property type="match status" value="1"/>
</dbReference>
<dbReference type="FunFam" id="3.30.70.270:FF:000001">
    <property type="entry name" value="Diguanylate cyclase domain protein"/>
    <property type="match status" value="1"/>
</dbReference>
<comment type="catalytic activity">
    <reaction evidence="1">
        <text>3',3'-c-di-GMP + H2O = 5'-phosphoguanylyl(3'-&gt;5')guanosine + H(+)</text>
        <dbReference type="Rhea" id="RHEA:24902"/>
        <dbReference type="ChEBI" id="CHEBI:15377"/>
        <dbReference type="ChEBI" id="CHEBI:15378"/>
        <dbReference type="ChEBI" id="CHEBI:58754"/>
        <dbReference type="ChEBI" id="CHEBI:58805"/>
        <dbReference type="EC" id="3.1.4.52"/>
    </reaction>
    <physiologicalReaction direction="left-to-right" evidence="1">
        <dbReference type="Rhea" id="RHEA:24903"/>
    </physiologicalReaction>
</comment>
<sequence>MTVRARSETLRHRWLRRGLDTHFSLPLFAFLLLVAIWVVTFHEVNDERVRAREAAADSLGELMGTYEAQVARSLDGIDQTLRVLKYAVERKGALGALPELGREGLLPPGVVFVVSIVDRNGVTVASNPRALSISVADQAYFKFHQERDSGATFVSQATRDAANTEWHLHFTRRLDDEAGNFAGIVIVETDPAYFTSSYERSRLGEQGMLGLVGGDGVVRSLRVGDKLSFGQRMERPSGQVAMVEGVRRFVGMREVHGVALNVVVGLAEKEQMATFESERIEKIGEASVASAVLVAATALLWLWSWQGARHRARMRRAQETYAAASLASLDAFFVLREVRDIGGAIVDFRFVDANSRAEKMTGLSKEQLRLTTLCGLLPQARANGMFDHLVHVTRVGGVHEQEWESTIPQLRARWLHQQVVPVEGGLVAIVRDISERKLAEGRMQHLAHHDTLTGLPNRGLIAERLELTIAQASRGGGSVLVAFIDLDGFKLVNDGLGHNAGDELLKVVAARMSACLRAGDTVGRFGGDEFVLLLNEPRSGEDAAPVLERVREAVLESINVGGQEVQVSCSIGVAVYPNDGADAGTLLMHADAAMYRAKDMGKNNCQFYTREMNASIEEKLVLLEGLRGALDDGQFRLVYQPKVDLRTGRVFGVEALVRWEHPQHGCIGPDRFIPLAEESGMIVALGEWVLRTACRQNRAWQEAGLAPLRMAVNVSPRQFEEQGLVPRVALALADSGLAAEWLELEVTEGVIMRDLTQAVAKMGELRAMGVSLSIDDFGTGYSSLSALKSFPVSTLKIDKSFVRDLGISEGDQAVASSIIDLAHRLRLRVIAEGVETEQQCAFLRQHGCDEMQGYLFSRPLPPEQLRLLLAAQAAPIVSEPQPCLLA</sequence>
<dbReference type="CDD" id="cd12914">
    <property type="entry name" value="PDC1_DGC_like"/>
    <property type="match status" value="1"/>
</dbReference>
<reference evidence="5" key="1">
    <citation type="submission" date="2019-12" db="EMBL/GenBank/DDBJ databases">
        <title>Novel species isolated from a subtropical stream in China.</title>
        <authorList>
            <person name="Lu H."/>
        </authorList>
    </citation>
    <scope>NUCLEOTIDE SEQUENCE [LARGE SCALE GENOMIC DNA]</scope>
    <source>
        <strain evidence="5">FT81W</strain>
    </source>
</reference>
<dbReference type="SMART" id="SM00052">
    <property type="entry name" value="EAL"/>
    <property type="match status" value="1"/>
</dbReference>
<keyword evidence="2" id="KW-0472">Membrane</keyword>
<dbReference type="SUPFAM" id="SSF55073">
    <property type="entry name" value="Nucleotide cyclase"/>
    <property type="match status" value="1"/>
</dbReference>
<evidence type="ECO:0000256" key="1">
    <source>
        <dbReference type="ARBA" id="ARBA00051114"/>
    </source>
</evidence>
<dbReference type="Gene3D" id="3.30.450.20">
    <property type="entry name" value="PAS domain"/>
    <property type="match status" value="2"/>
</dbReference>
<accession>A0A845GH25</accession>
<name>A0A845GH25_9BURK</name>
<feature type="transmembrane region" description="Helical" evidence="2">
    <location>
        <begin position="21"/>
        <end position="40"/>
    </location>
</feature>
<dbReference type="PANTHER" id="PTHR44757">
    <property type="entry name" value="DIGUANYLATE CYCLASE DGCP"/>
    <property type="match status" value="1"/>
</dbReference>
<evidence type="ECO:0000313" key="6">
    <source>
        <dbReference type="Proteomes" id="UP000447355"/>
    </source>
</evidence>
<dbReference type="EMBL" id="WWCX01000003">
    <property type="protein sequence ID" value="MYM93251.1"/>
    <property type="molecule type" value="Genomic_DNA"/>
</dbReference>
<dbReference type="GO" id="GO:0071732">
    <property type="term" value="P:cellular response to nitric oxide"/>
    <property type="evidence" value="ECO:0007669"/>
    <property type="project" value="UniProtKB-ARBA"/>
</dbReference>
<dbReference type="CDD" id="cd01948">
    <property type="entry name" value="EAL"/>
    <property type="match status" value="1"/>
</dbReference>
<evidence type="ECO:0000259" key="3">
    <source>
        <dbReference type="PROSITE" id="PS50883"/>
    </source>
</evidence>
<dbReference type="GO" id="GO:0071111">
    <property type="term" value="F:cyclic-guanylate-specific phosphodiesterase activity"/>
    <property type="evidence" value="ECO:0007669"/>
    <property type="project" value="UniProtKB-EC"/>
</dbReference>
<dbReference type="CDD" id="cd01949">
    <property type="entry name" value="GGDEF"/>
    <property type="match status" value="1"/>
</dbReference>
<dbReference type="FunFam" id="3.20.20.450:FF:000001">
    <property type="entry name" value="Cyclic di-GMP phosphodiesterase yahA"/>
    <property type="match status" value="1"/>
</dbReference>
<dbReference type="InterPro" id="IPR052155">
    <property type="entry name" value="Biofilm_reg_signaling"/>
</dbReference>
<dbReference type="Proteomes" id="UP000447355">
    <property type="component" value="Unassembled WGS sequence"/>
</dbReference>
<feature type="domain" description="GGDEF" evidence="4">
    <location>
        <begin position="477"/>
        <end position="610"/>
    </location>
</feature>
<proteinExistence type="predicted"/>
<dbReference type="InterPro" id="IPR035965">
    <property type="entry name" value="PAS-like_dom_sf"/>
</dbReference>